<dbReference type="OrthoDB" id="200660at2759"/>
<accession>A0A2G9S2S1</accession>
<keyword evidence="3" id="KW-1185">Reference proteome</keyword>
<feature type="compositionally biased region" description="Polar residues" evidence="1">
    <location>
        <begin position="258"/>
        <end position="267"/>
    </location>
</feature>
<dbReference type="Proteomes" id="UP000228934">
    <property type="component" value="Unassembled WGS sequence"/>
</dbReference>
<protein>
    <submittedName>
        <fullName evidence="2">Uncharacterized protein</fullName>
    </submittedName>
</protein>
<evidence type="ECO:0000313" key="2">
    <source>
        <dbReference type="EMBL" id="PIO33743.1"/>
    </source>
</evidence>
<dbReference type="GO" id="GO:0003677">
    <property type="term" value="F:DNA binding"/>
    <property type="evidence" value="ECO:0007669"/>
    <property type="project" value="InterPro"/>
</dbReference>
<feature type="compositionally biased region" description="Basic and acidic residues" evidence="1">
    <location>
        <begin position="77"/>
        <end position="87"/>
    </location>
</feature>
<feature type="compositionally biased region" description="Acidic residues" evidence="1">
    <location>
        <begin position="166"/>
        <end position="184"/>
    </location>
</feature>
<reference evidence="3" key="1">
    <citation type="journal article" date="2017" name="Nat. Commun.">
        <title>The North American bullfrog draft genome provides insight into hormonal regulation of long noncoding RNA.</title>
        <authorList>
            <person name="Hammond S.A."/>
            <person name="Warren R.L."/>
            <person name="Vandervalk B.P."/>
            <person name="Kucuk E."/>
            <person name="Khan H."/>
            <person name="Gibb E.A."/>
            <person name="Pandoh P."/>
            <person name="Kirk H."/>
            <person name="Zhao Y."/>
            <person name="Jones M."/>
            <person name="Mungall A.J."/>
            <person name="Coope R."/>
            <person name="Pleasance S."/>
            <person name="Moore R.A."/>
            <person name="Holt R.A."/>
            <person name="Round J.M."/>
            <person name="Ohora S."/>
            <person name="Walle B.V."/>
            <person name="Veldhoen N."/>
            <person name="Helbing C.C."/>
            <person name="Birol I."/>
        </authorList>
    </citation>
    <scope>NUCLEOTIDE SEQUENCE [LARGE SCALE GENOMIC DNA]</scope>
</reference>
<gene>
    <name evidence="2" type="ORF">AB205_0039970</name>
</gene>
<dbReference type="AlphaFoldDB" id="A0A2G9S2S1"/>
<feature type="compositionally biased region" description="Basic and acidic residues" evidence="1">
    <location>
        <begin position="45"/>
        <end position="58"/>
    </location>
</feature>
<name>A0A2G9S2S1_AQUCT</name>
<feature type="compositionally biased region" description="Basic residues" evidence="1">
    <location>
        <begin position="128"/>
        <end position="137"/>
    </location>
</feature>
<sequence length="293" mass="32807">METLSNASSGSNPSSPGRIKGRLESTEMDQSENEDYSMMSSPLPGKKDKRDDSDNDKPRGRKKQSLLDQEDSLSMDELSKSTQESKPRSGQRGRKRAAATSESDDQQWPDKRLKEDLEFEDEQNSPPKKGRRGRPPKSAKASAAKEEPVAKTPKRGRKKAVAVEIPQDDEEESLDIADEQDYENVEQKRRGKAPGRASRKTAQKSDQPDSVLEPSQATPQKRRGRPPKSASTQQKKSPGRPKKAATKEPESDDEMDVSHNSPALSDNMSREEEEEEEEEVTPVPVRRRATKKR</sequence>
<feature type="compositionally biased region" description="Acidic residues" evidence="1">
    <location>
        <begin position="271"/>
        <end position="280"/>
    </location>
</feature>
<dbReference type="PRINTS" id="PR00929">
    <property type="entry name" value="ATHOOK"/>
</dbReference>
<feature type="compositionally biased region" description="Basic residues" evidence="1">
    <location>
        <begin position="189"/>
        <end position="202"/>
    </location>
</feature>
<feature type="compositionally biased region" description="Acidic residues" evidence="1">
    <location>
        <begin position="26"/>
        <end position="35"/>
    </location>
</feature>
<dbReference type="SMART" id="SM00384">
    <property type="entry name" value="AT_hook"/>
    <property type="match status" value="3"/>
</dbReference>
<evidence type="ECO:0000313" key="3">
    <source>
        <dbReference type="Proteomes" id="UP000228934"/>
    </source>
</evidence>
<organism evidence="2 3">
    <name type="scientific">Aquarana catesbeiana</name>
    <name type="common">American bullfrog</name>
    <name type="synonym">Rana catesbeiana</name>
    <dbReference type="NCBI Taxonomy" id="8400"/>
    <lineage>
        <taxon>Eukaryota</taxon>
        <taxon>Metazoa</taxon>
        <taxon>Chordata</taxon>
        <taxon>Craniata</taxon>
        <taxon>Vertebrata</taxon>
        <taxon>Euteleostomi</taxon>
        <taxon>Amphibia</taxon>
        <taxon>Batrachia</taxon>
        <taxon>Anura</taxon>
        <taxon>Neobatrachia</taxon>
        <taxon>Ranoidea</taxon>
        <taxon>Ranidae</taxon>
        <taxon>Aquarana</taxon>
    </lineage>
</organism>
<feature type="compositionally biased region" description="Low complexity" evidence="1">
    <location>
        <begin position="1"/>
        <end position="17"/>
    </location>
</feature>
<feature type="region of interest" description="Disordered" evidence="1">
    <location>
        <begin position="1"/>
        <end position="293"/>
    </location>
</feature>
<dbReference type="EMBL" id="KV927666">
    <property type="protein sequence ID" value="PIO33743.1"/>
    <property type="molecule type" value="Genomic_DNA"/>
</dbReference>
<evidence type="ECO:0000256" key="1">
    <source>
        <dbReference type="SAM" id="MobiDB-lite"/>
    </source>
</evidence>
<dbReference type="InterPro" id="IPR017956">
    <property type="entry name" value="AT_hook_DNA-bd_motif"/>
</dbReference>
<proteinExistence type="predicted"/>